<dbReference type="RefSeq" id="WP_141149955.1">
    <property type="nucleotide sequence ID" value="NZ_VHLG01000011.1"/>
</dbReference>
<protein>
    <submittedName>
        <fullName evidence="2">SDR family oxidoreductase</fullName>
    </submittedName>
</protein>
<dbReference type="InterPro" id="IPR002347">
    <property type="entry name" value="SDR_fam"/>
</dbReference>
<dbReference type="Pfam" id="PF13561">
    <property type="entry name" value="adh_short_C2"/>
    <property type="match status" value="1"/>
</dbReference>
<dbReference type="InterPro" id="IPR036291">
    <property type="entry name" value="NAD(P)-bd_dom_sf"/>
</dbReference>
<dbReference type="SUPFAM" id="SSF51735">
    <property type="entry name" value="NAD(P)-binding Rossmann-fold domains"/>
    <property type="match status" value="1"/>
</dbReference>
<organism evidence="2 3">
    <name type="scientific">Martelella alba</name>
    <dbReference type="NCBI Taxonomy" id="2590451"/>
    <lineage>
        <taxon>Bacteria</taxon>
        <taxon>Pseudomonadati</taxon>
        <taxon>Pseudomonadota</taxon>
        <taxon>Alphaproteobacteria</taxon>
        <taxon>Hyphomicrobiales</taxon>
        <taxon>Aurantimonadaceae</taxon>
        <taxon>Martelella</taxon>
    </lineage>
</organism>
<sequence>MDFKLKEKRALVLGASRGLGAASAILLAEEGATVVAASRSGALPQGLPDALRSKVTAVTLDLADPASVAAMKEELAKNPVDILVNNCGGPKAGPARGQSVAAWQAAFAAMATPVFDLTDAALAAMTEKGWGRVITIGSSGIEVPIPSLALSNGVRGAMAGWSKTLAAEVADKGITVNMVLPGRIATDRVAELDAGKAEKTGNSVDAVRAASRATIPAARYGRPEEFAAVVTFLASEQASFVTGSMIRVDGGMIRSI</sequence>
<dbReference type="EMBL" id="VHLG01000011">
    <property type="protein sequence ID" value="TPW28756.1"/>
    <property type="molecule type" value="Genomic_DNA"/>
</dbReference>
<dbReference type="Proteomes" id="UP000318801">
    <property type="component" value="Unassembled WGS sequence"/>
</dbReference>
<evidence type="ECO:0000313" key="2">
    <source>
        <dbReference type="EMBL" id="TPW28756.1"/>
    </source>
</evidence>
<dbReference type="PANTHER" id="PTHR42879:SF6">
    <property type="entry name" value="NADPH-DEPENDENT REDUCTASE BACG"/>
    <property type="match status" value="1"/>
</dbReference>
<reference evidence="2 3" key="1">
    <citation type="submission" date="2019-06" db="EMBL/GenBank/DDBJ databases">
        <authorList>
            <person name="Li M."/>
        </authorList>
    </citation>
    <scope>NUCLEOTIDE SEQUENCE [LARGE SCALE GENOMIC DNA]</scope>
    <source>
        <strain evidence="2 3">BGMRC2036</strain>
    </source>
</reference>
<dbReference type="AlphaFoldDB" id="A0A506U5X5"/>
<evidence type="ECO:0000313" key="3">
    <source>
        <dbReference type="Proteomes" id="UP000318801"/>
    </source>
</evidence>
<dbReference type="PRINTS" id="PR00081">
    <property type="entry name" value="GDHRDH"/>
</dbReference>
<comment type="caution">
    <text evidence="2">The sequence shown here is derived from an EMBL/GenBank/DDBJ whole genome shotgun (WGS) entry which is preliminary data.</text>
</comment>
<proteinExistence type="inferred from homology"/>
<dbReference type="InterPro" id="IPR050259">
    <property type="entry name" value="SDR"/>
</dbReference>
<dbReference type="OrthoDB" id="9793325at2"/>
<dbReference type="PANTHER" id="PTHR42879">
    <property type="entry name" value="3-OXOACYL-(ACYL-CARRIER-PROTEIN) REDUCTASE"/>
    <property type="match status" value="1"/>
</dbReference>
<gene>
    <name evidence="2" type="ORF">FJU08_15575</name>
</gene>
<comment type="similarity">
    <text evidence="1">Belongs to the short-chain dehydrogenases/reductases (SDR) family.</text>
</comment>
<name>A0A506U5X5_9HYPH</name>
<evidence type="ECO:0000256" key="1">
    <source>
        <dbReference type="ARBA" id="ARBA00006484"/>
    </source>
</evidence>
<keyword evidence="3" id="KW-1185">Reference proteome</keyword>
<dbReference type="Gene3D" id="3.40.50.720">
    <property type="entry name" value="NAD(P)-binding Rossmann-like Domain"/>
    <property type="match status" value="1"/>
</dbReference>
<accession>A0A506U5X5</accession>